<evidence type="ECO:0000256" key="2">
    <source>
        <dbReference type="ARBA" id="ARBA00009592"/>
    </source>
</evidence>
<organism evidence="16 17">
    <name type="scientific">Psophocarpus tetragonolobus</name>
    <name type="common">Winged bean</name>
    <name type="synonym">Dolichos tetragonolobus</name>
    <dbReference type="NCBI Taxonomy" id="3891"/>
    <lineage>
        <taxon>Eukaryota</taxon>
        <taxon>Viridiplantae</taxon>
        <taxon>Streptophyta</taxon>
        <taxon>Embryophyta</taxon>
        <taxon>Tracheophyta</taxon>
        <taxon>Spermatophyta</taxon>
        <taxon>Magnoliopsida</taxon>
        <taxon>eudicotyledons</taxon>
        <taxon>Gunneridae</taxon>
        <taxon>Pentapetalae</taxon>
        <taxon>rosids</taxon>
        <taxon>fabids</taxon>
        <taxon>Fabales</taxon>
        <taxon>Fabaceae</taxon>
        <taxon>Papilionoideae</taxon>
        <taxon>50 kb inversion clade</taxon>
        <taxon>NPAAA clade</taxon>
        <taxon>indigoferoid/millettioid clade</taxon>
        <taxon>Phaseoleae</taxon>
        <taxon>Psophocarpus</taxon>
    </lineage>
</organism>
<proteinExistence type="inferred from homology"/>
<evidence type="ECO:0000256" key="5">
    <source>
        <dbReference type="ARBA" id="ARBA00022614"/>
    </source>
</evidence>
<dbReference type="PANTHER" id="PTHR48063">
    <property type="entry name" value="LRR RECEPTOR-LIKE KINASE"/>
    <property type="match status" value="1"/>
</dbReference>
<dbReference type="FunFam" id="3.80.10.10:FF:000095">
    <property type="entry name" value="LRR receptor-like serine/threonine-protein kinase GSO1"/>
    <property type="match status" value="1"/>
</dbReference>
<evidence type="ECO:0000313" key="16">
    <source>
        <dbReference type="EMBL" id="KAK7393259.1"/>
    </source>
</evidence>
<dbReference type="PRINTS" id="PR00019">
    <property type="entry name" value="LEURICHRPT"/>
</dbReference>
<evidence type="ECO:0000256" key="13">
    <source>
        <dbReference type="SAM" id="Phobius"/>
    </source>
</evidence>
<evidence type="ECO:0000256" key="8">
    <source>
        <dbReference type="ARBA" id="ARBA00022737"/>
    </source>
</evidence>
<name>A0AAN9SBN8_PSOTE</name>
<keyword evidence="4" id="KW-0597">Phosphoprotein</keyword>
<feature type="signal peptide" evidence="14">
    <location>
        <begin position="1"/>
        <end position="19"/>
    </location>
</feature>
<dbReference type="GO" id="GO:0007165">
    <property type="term" value="P:signal transduction"/>
    <property type="evidence" value="ECO:0007669"/>
    <property type="project" value="UniProtKB-ARBA"/>
</dbReference>
<dbReference type="PROSITE" id="PS51257">
    <property type="entry name" value="PROKAR_LIPOPROTEIN"/>
    <property type="match status" value="1"/>
</dbReference>
<comment type="subcellular location">
    <subcellularLocation>
        <location evidence="1">Cell membrane</location>
        <topology evidence="1">Single-pass type I membrane protein</topology>
    </subcellularLocation>
</comment>
<evidence type="ECO:0000256" key="11">
    <source>
        <dbReference type="ARBA" id="ARBA00023170"/>
    </source>
</evidence>
<keyword evidence="12" id="KW-0325">Glycoprotein</keyword>
<feature type="transmembrane region" description="Helical" evidence="13">
    <location>
        <begin position="939"/>
        <end position="962"/>
    </location>
</feature>
<evidence type="ECO:0000256" key="14">
    <source>
        <dbReference type="SAM" id="SignalP"/>
    </source>
</evidence>
<keyword evidence="7 14" id="KW-0732">Signal</keyword>
<dbReference type="InterPro" id="IPR001611">
    <property type="entry name" value="Leu-rich_rpt"/>
</dbReference>
<dbReference type="Proteomes" id="UP001386955">
    <property type="component" value="Unassembled WGS sequence"/>
</dbReference>
<keyword evidence="6 13" id="KW-0812">Transmembrane</keyword>
<evidence type="ECO:0000256" key="3">
    <source>
        <dbReference type="ARBA" id="ARBA00022475"/>
    </source>
</evidence>
<reference evidence="16 17" key="1">
    <citation type="submission" date="2024-01" db="EMBL/GenBank/DDBJ databases">
        <title>The genomes of 5 underutilized Papilionoideae crops provide insights into root nodulation and disease resistanc.</title>
        <authorList>
            <person name="Jiang F."/>
        </authorList>
    </citation>
    <scope>NUCLEOTIDE SEQUENCE [LARGE SCALE GENOMIC DNA]</scope>
    <source>
        <strain evidence="16">DUOXIRENSHENG_FW03</strain>
        <tissue evidence="16">Leaves</tissue>
    </source>
</reference>
<dbReference type="Gene3D" id="3.80.10.10">
    <property type="entry name" value="Ribonuclease Inhibitor"/>
    <property type="match status" value="5"/>
</dbReference>
<dbReference type="FunFam" id="3.80.10.10:FF:000383">
    <property type="entry name" value="Leucine-rich repeat receptor protein kinase EMS1"/>
    <property type="match status" value="1"/>
</dbReference>
<dbReference type="AlphaFoldDB" id="A0AAN9SBN8"/>
<keyword evidence="10 13" id="KW-0472">Membrane</keyword>
<evidence type="ECO:0000259" key="15">
    <source>
        <dbReference type="Pfam" id="PF08263"/>
    </source>
</evidence>
<evidence type="ECO:0000256" key="12">
    <source>
        <dbReference type="ARBA" id="ARBA00023180"/>
    </source>
</evidence>
<comment type="similarity">
    <text evidence="2">Belongs to the RLP family.</text>
</comment>
<dbReference type="InterPro" id="IPR032675">
    <property type="entry name" value="LRR_dom_sf"/>
</dbReference>
<dbReference type="Pfam" id="PF00560">
    <property type="entry name" value="LRR_1"/>
    <property type="match status" value="9"/>
</dbReference>
<evidence type="ECO:0000256" key="7">
    <source>
        <dbReference type="ARBA" id="ARBA00022729"/>
    </source>
</evidence>
<keyword evidence="9 13" id="KW-1133">Transmembrane helix</keyword>
<dbReference type="InterPro" id="IPR003591">
    <property type="entry name" value="Leu-rich_rpt_typical-subtyp"/>
</dbReference>
<dbReference type="InterPro" id="IPR013210">
    <property type="entry name" value="LRR_N_plant-typ"/>
</dbReference>
<dbReference type="EMBL" id="JAYMYS010000005">
    <property type="protein sequence ID" value="KAK7393259.1"/>
    <property type="molecule type" value="Genomic_DNA"/>
</dbReference>
<sequence length="1007" mass="112845">MRGLAFAVVFLFTAFAVLSSCGHSFFGCNEEERQALLSIKRSFNDPSSRLSSWEGDDCCQWKGIACSNITGRVVKLDLRNPCFPQRSQGFLQAQSNCSLSEYALEAQHVHPSILQLKYLTYLDLSGNNFPNSPIPIFIQSMDQLQVLSLSNCFLTGRIPRNLGNLTKLLLLDFSFNHLLYAEDFYWISRLSSLRYLYMSDVYLGKVQNLLQTLNMFSSLKEIELMNCGLNRLHTHQLFRATNLSRLEVLNLAENGLQIPFLDAFQNMTSIALIDLSYNNLNSTPFWLGSCINLVNLSLNSNALHGSLPSTLRNLTSLTSLDLSENNFDFVPWWLGELTGLQYFNISGNNVNHIEGSLASILGNCCELQTLDMSRNNIQGDSLGGYIQSRCIRYDLIRLDLSNNKFNDRLPAWLGQLENLSYLFMRDSNLVGSLPCKMITKLVNLKRLVLFTNNLTGSIPHCIGQLVGLNILLLSSNRFTGFVPRSLEQLVNLRALDLSRNSLNGTIPQNIGLLQNLSTLYLSENNFHGNIPASLGQLLNLRNLDMSLNHLEGFVSDIRWPKQIVYLNLTDNHINGSLPQDIGDRLPNINQLLLGNNLLSGSIPNSLCKINSLYNLDLSDNMLSGEIPNCWNVTQEQFNEINLASNKLSGVIPSSLGNLPTLAWLHLSNNNLHGQIPSSLRNLKHILILDLGENLMSGTIPSWMGNRFSSMHILRLRQNRFNGTIPSQLCQLSGLQILDLSNNKLMGSIPHCIGNLTGMILGKNYSATQPSEGPDYYKWYEQEVRQVIKGRELDYTRNLKLVANMDLSNNNLSGSIPEGITLLSALLGLNLSYNHLSGHIPGKIGDMKSLESLDLSHDQLSGTISDSISSLTSLSYLNLSYNNLSGPIPQGTQLSSLDDPFIYIGNAFLCGPPLPNQCSADHFQQDTEDEDGKEDKVEKLLFYFIITLGYAIGFWAVIGSLFIKRSRRQAYFQYIDESMQRINVSWTVQLSNFKKRFTEKLLLSDTFT</sequence>
<feature type="chain" id="PRO_5042954578" description="Leucine-rich repeat-containing N-terminal plant-type domain-containing protein" evidence="14">
    <location>
        <begin position="20"/>
        <end position="1007"/>
    </location>
</feature>
<dbReference type="Pfam" id="PF13855">
    <property type="entry name" value="LRR_8"/>
    <property type="match status" value="3"/>
</dbReference>
<evidence type="ECO:0000256" key="1">
    <source>
        <dbReference type="ARBA" id="ARBA00004251"/>
    </source>
</evidence>
<keyword evidence="8" id="KW-0677">Repeat</keyword>
<accession>A0AAN9SBN8</accession>
<protein>
    <recommendedName>
        <fullName evidence="15">Leucine-rich repeat-containing N-terminal plant-type domain-containing protein</fullName>
    </recommendedName>
</protein>
<keyword evidence="3" id="KW-1003">Cell membrane</keyword>
<dbReference type="SUPFAM" id="SSF52058">
    <property type="entry name" value="L domain-like"/>
    <property type="match status" value="3"/>
</dbReference>
<evidence type="ECO:0000256" key="10">
    <source>
        <dbReference type="ARBA" id="ARBA00023136"/>
    </source>
</evidence>
<dbReference type="Pfam" id="PF08263">
    <property type="entry name" value="LRRNT_2"/>
    <property type="match status" value="1"/>
</dbReference>
<keyword evidence="11" id="KW-0675">Receptor</keyword>
<evidence type="ECO:0000256" key="4">
    <source>
        <dbReference type="ARBA" id="ARBA00022553"/>
    </source>
</evidence>
<dbReference type="FunFam" id="3.80.10.10:FF:000041">
    <property type="entry name" value="LRR receptor-like serine/threonine-protein kinase ERECTA"/>
    <property type="match status" value="1"/>
</dbReference>
<gene>
    <name evidence="16" type="ORF">VNO78_21809</name>
</gene>
<dbReference type="InterPro" id="IPR046956">
    <property type="entry name" value="RLP23-like"/>
</dbReference>
<comment type="caution">
    <text evidence="16">The sequence shown here is derived from an EMBL/GenBank/DDBJ whole genome shotgun (WGS) entry which is preliminary data.</text>
</comment>
<evidence type="ECO:0000256" key="9">
    <source>
        <dbReference type="ARBA" id="ARBA00022989"/>
    </source>
</evidence>
<feature type="domain" description="Leucine-rich repeat-containing N-terminal plant-type" evidence="15">
    <location>
        <begin position="30"/>
        <end position="67"/>
    </location>
</feature>
<dbReference type="PANTHER" id="PTHR48063:SF112">
    <property type="entry name" value="RECEPTOR LIKE PROTEIN 30-LIKE"/>
    <property type="match status" value="1"/>
</dbReference>
<evidence type="ECO:0000313" key="17">
    <source>
        <dbReference type="Proteomes" id="UP001386955"/>
    </source>
</evidence>
<dbReference type="FunFam" id="3.80.10.10:FF:000111">
    <property type="entry name" value="LRR receptor-like serine/threonine-protein kinase ERECTA"/>
    <property type="match status" value="1"/>
</dbReference>
<evidence type="ECO:0000256" key="6">
    <source>
        <dbReference type="ARBA" id="ARBA00022692"/>
    </source>
</evidence>
<keyword evidence="17" id="KW-1185">Reference proteome</keyword>
<dbReference type="SMART" id="SM00369">
    <property type="entry name" value="LRR_TYP"/>
    <property type="match status" value="12"/>
</dbReference>
<dbReference type="GO" id="GO:0005886">
    <property type="term" value="C:plasma membrane"/>
    <property type="evidence" value="ECO:0007669"/>
    <property type="project" value="UniProtKB-SubCell"/>
</dbReference>
<keyword evidence="5" id="KW-0433">Leucine-rich repeat</keyword>